<evidence type="ECO:0000256" key="1">
    <source>
        <dbReference type="ARBA" id="ARBA00004167"/>
    </source>
</evidence>
<comment type="caution">
    <text evidence="8">The sequence shown here is derived from an EMBL/GenBank/DDBJ whole genome shotgun (WGS) entry which is preliminary data.</text>
</comment>
<dbReference type="PANTHER" id="PTHR34478:SF2">
    <property type="entry name" value="MEMBRANE PROTEIN"/>
    <property type="match status" value="1"/>
</dbReference>
<dbReference type="InterPro" id="IPR023353">
    <property type="entry name" value="LemA-like_dom_sf"/>
</dbReference>
<feature type="transmembrane region" description="Helical" evidence="7">
    <location>
        <begin position="6"/>
        <end position="25"/>
    </location>
</feature>
<dbReference type="SUPFAM" id="SSF140478">
    <property type="entry name" value="LemA-like"/>
    <property type="match status" value="1"/>
</dbReference>
<reference evidence="8" key="1">
    <citation type="journal article" date="2015" name="Nature">
        <title>Complex archaea that bridge the gap between prokaryotes and eukaryotes.</title>
        <authorList>
            <person name="Spang A."/>
            <person name="Saw J.H."/>
            <person name="Jorgensen S.L."/>
            <person name="Zaremba-Niedzwiedzka K."/>
            <person name="Martijn J."/>
            <person name="Lind A.E."/>
            <person name="van Eijk R."/>
            <person name="Schleper C."/>
            <person name="Guy L."/>
            <person name="Ettema T.J."/>
        </authorList>
    </citation>
    <scope>NUCLEOTIDE SEQUENCE</scope>
</reference>
<evidence type="ECO:0000256" key="4">
    <source>
        <dbReference type="ARBA" id="ARBA00022989"/>
    </source>
</evidence>
<name>A0A0F9W6M7_9ZZZZ</name>
<evidence type="ECO:0000256" key="7">
    <source>
        <dbReference type="SAM" id="Phobius"/>
    </source>
</evidence>
<dbReference type="GO" id="GO:0016020">
    <property type="term" value="C:membrane"/>
    <property type="evidence" value="ECO:0007669"/>
    <property type="project" value="UniProtKB-SubCell"/>
</dbReference>
<evidence type="ECO:0000256" key="5">
    <source>
        <dbReference type="ARBA" id="ARBA00023136"/>
    </source>
</evidence>
<comment type="subcellular location">
    <subcellularLocation>
        <location evidence="1">Membrane</location>
        <topology evidence="1">Single-pass membrane protein</topology>
    </subcellularLocation>
</comment>
<feature type="coiled-coil region" evidence="6">
    <location>
        <begin position="110"/>
        <end position="137"/>
    </location>
</feature>
<organism evidence="8">
    <name type="scientific">marine sediment metagenome</name>
    <dbReference type="NCBI Taxonomy" id="412755"/>
    <lineage>
        <taxon>unclassified sequences</taxon>
        <taxon>metagenomes</taxon>
        <taxon>ecological metagenomes</taxon>
    </lineage>
</organism>
<sequence>MEAVWIVLGIVGLLVVVLIVIYNSLVAKRVRCREAWSQIDVQLKRRYDLIPNLVETVKGYASHEQETLQRVIEARNAAISADGVANQAQAENMLTGALRQLFALSEAYPNLKANENFAQLQEELTGTENKIAFARQHYNDSVAVYNETRLKFPANVAAGMFHFGPEVYFELEDAAQREAPKVSF</sequence>
<evidence type="ECO:0000256" key="2">
    <source>
        <dbReference type="ARBA" id="ARBA00008854"/>
    </source>
</evidence>
<keyword evidence="4 7" id="KW-1133">Transmembrane helix</keyword>
<evidence type="ECO:0000256" key="3">
    <source>
        <dbReference type="ARBA" id="ARBA00022692"/>
    </source>
</evidence>
<dbReference type="Pfam" id="PF04011">
    <property type="entry name" value="LemA"/>
    <property type="match status" value="1"/>
</dbReference>
<proteinExistence type="inferred from homology"/>
<comment type="similarity">
    <text evidence="2">Belongs to the LemA family.</text>
</comment>
<dbReference type="EMBL" id="LAZR01000217">
    <property type="protein sequence ID" value="KKN81306.1"/>
    <property type="molecule type" value="Genomic_DNA"/>
</dbReference>
<evidence type="ECO:0000256" key="6">
    <source>
        <dbReference type="SAM" id="Coils"/>
    </source>
</evidence>
<evidence type="ECO:0000313" key="8">
    <source>
        <dbReference type="EMBL" id="KKN81306.1"/>
    </source>
</evidence>
<keyword evidence="3 7" id="KW-0812">Transmembrane</keyword>
<dbReference type="PANTHER" id="PTHR34478">
    <property type="entry name" value="PROTEIN LEMA"/>
    <property type="match status" value="1"/>
</dbReference>
<dbReference type="InterPro" id="IPR007156">
    <property type="entry name" value="MamQ_LemA"/>
</dbReference>
<dbReference type="Gene3D" id="1.20.1440.20">
    <property type="entry name" value="LemA-like domain"/>
    <property type="match status" value="1"/>
</dbReference>
<accession>A0A0F9W6M7</accession>
<dbReference type="AlphaFoldDB" id="A0A0F9W6M7"/>
<evidence type="ECO:0008006" key="9">
    <source>
        <dbReference type="Google" id="ProtNLM"/>
    </source>
</evidence>
<protein>
    <recommendedName>
        <fullName evidence="9">LemA family protein</fullName>
    </recommendedName>
</protein>
<keyword evidence="5 7" id="KW-0472">Membrane</keyword>
<keyword evidence="6" id="KW-0175">Coiled coil</keyword>
<gene>
    <name evidence="8" type="ORF">LCGC14_0321430</name>
</gene>